<proteinExistence type="predicted"/>
<reference evidence="3 4" key="1">
    <citation type="submission" date="2019-03" db="EMBL/GenBank/DDBJ databases">
        <title>First draft genome of Liparis tanakae, snailfish: a comprehensive survey of snailfish specific genes.</title>
        <authorList>
            <person name="Kim W."/>
            <person name="Song I."/>
            <person name="Jeong J.-H."/>
            <person name="Kim D."/>
            <person name="Kim S."/>
            <person name="Ryu S."/>
            <person name="Song J.Y."/>
            <person name="Lee S.K."/>
        </authorList>
    </citation>
    <scope>NUCLEOTIDE SEQUENCE [LARGE SCALE GENOMIC DNA]</scope>
    <source>
        <tissue evidence="3">Muscle</tissue>
    </source>
</reference>
<evidence type="ECO:0000256" key="1">
    <source>
        <dbReference type="SAM" id="MobiDB-lite"/>
    </source>
</evidence>
<keyword evidence="4" id="KW-1185">Reference proteome</keyword>
<protein>
    <submittedName>
        <fullName evidence="3">Uncharacterized protein</fullName>
    </submittedName>
</protein>
<name>A0A4Z2I8V1_9TELE</name>
<dbReference type="EMBL" id="SRLO01000121">
    <property type="protein sequence ID" value="TNN73812.1"/>
    <property type="molecule type" value="Genomic_DNA"/>
</dbReference>
<accession>A0A4Z2I8V1</accession>
<feature type="chain" id="PRO_5021319601" evidence="2">
    <location>
        <begin position="20"/>
        <end position="254"/>
    </location>
</feature>
<feature type="region of interest" description="Disordered" evidence="1">
    <location>
        <begin position="170"/>
        <end position="203"/>
    </location>
</feature>
<evidence type="ECO:0000313" key="3">
    <source>
        <dbReference type="EMBL" id="TNN73812.1"/>
    </source>
</evidence>
<evidence type="ECO:0000256" key="2">
    <source>
        <dbReference type="SAM" id="SignalP"/>
    </source>
</evidence>
<dbReference type="Proteomes" id="UP000314294">
    <property type="component" value="Unassembled WGS sequence"/>
</dbReference>
<keyword evidence="2" id="KW-0732">Signal</keyword>
<gene>
    <name evidence="3" type="ORF">EYF80_016020</name>
</gene>
<evidence type="ECO:0000313" key="4">
    <source>
        <dbReference type="Proteomes" id="UP000314294"/>
    </source>
</evidence>
<sequence length="254" mass="29168">MRCMMVFGIKSRTVLLTMAMIHSGSEEGGLPGVDVFLSLTGQLQLPRAKMCLLDMKPFSTSRSFRLSTCSMYFFSFSCRGRQRDTLVANARERKKETELLLGLSHLEGLRWSGCGRKRRRRRRCERRLRDVYLSRTFSLRCAETGAPESGNHVSNLKGFLPHMGKSGLILHQSWPGKHGTTRRDRKTDERDRDRPPDGLQQADAYLRYGNTQQQPSPIWRSRDMDSAVRTNQYSLAPPFMMLMLLMVSQPFLIT</sequence>
<feature type="signal peptide" evidence="2">
    <location>
        <begin position="1"/>
        <end position="19"/>
    </location>
</feature>
<comment type="caution">
    <text evidence="3">The sequence shown here is derived from an EMBL/GenBank/DDBJ whole genome shotgun (WGS) entry which is preliminary data.</text>
</comment>
<feature type="compositionally biased region" description="Basic and acidic residues" evidence="1">
    <location>
        <begin position="181"/>
        <end position="196"/>
    </location>
</feature>
<organism evidence="3 4">
    <name type="scientific">Liparis tanakae</name>
    <name type="common">Tanaka's snailfish</name>
    <dbReference type="NCBI Taxonomy" id="230148"/>
    <lineage>
        <taxon>Eukaryota</taxon>
        <taxon>Metazoa</taxon>
        <taxon>Chordata</taxon>
        <taxon>Craniata</taxon>
        <taxon>Vertebrata</taxon>
        <taxon>Euteleostomi</taxon>
        <taxon>Actinopterygii</taxon>
        <taxon>Neopterygii</taxon>
        <taxon>Teleostei</taxon>
        <taxon>Neoteleostei</taxon>
        <taxon>Acanthomorphata</taxon>
        <taxon>Eupercaria</taxon>
        <taxon>Perciformes</taxon>
        <taxon>Cottioidei</taxon>
        <taxon>Cottales</taxon>
        <taxon>Liparidae</taxon>
        <taxon>Liparis</taxon>
    </lineage>
</organism>
<dbReference type="AlphaFoldDB" id="A0A4Z2I8V1"/>